<feature type="chain" id="PRO_5032362823" evidence="5">
    <location>
        <begin position="40"/>
        <end position="303"/>
    </location>
</feature>
<dbReference type="InterPro" id="IPR001279">
    <property type="entry name" value="Metallo-B-lactamas"/>
</dbReference>
<dbReference type="CDD" id="cd07729">
    <property type="entry name" value="AHL_lactonase_MBL-fold"/>
    <property type="match status" value="1"/>
</dbReference>
<dbReference type="Pfam" id="PF00753">
    <property type="entry name" value="Lactamase_B"/>
    <property type="match status" value="1"/>
</dbReference>
<dbReference type="RefSeq" id="WP_197939366.1">
    <property type="nucleotide sequence ID" value="NZ_CP065714.1"/>
</dbReference>
<evidence type="ECO:0000256" key="3">
    <source>
        <dbReference type="ARBA" id="ARBA00022801"/>
    </source>
</evidence>
<proteinExistence type="inferred from homology"/>
<keyword evidence="7" id="KW-0614">Plasmid</keyword>
<dbReference type="Proteomes" id="UP000594836">
    <property type="component" value="Plasmid unnamed1"/>
</dbReference>
<protein>
    <submittedName>
        <fullName evidence="7">N-acyl homoserine lactonase family protein</fullName>
    </submittedName>
</protein>
<feature type="signal peptide" evidence="5">
    <location>
        <begin position="1"/>
        <end position="39"/>
    </location>
</feature>
<evidence type="ECO:0000313" key="8">
    <source>
        <dbReference type="Proteomes" id="UP000594836"/>
    </source>
</evidence>
<keyword evidence="4" id="KW-0862">Zinc</keyword>
<evidence type="ECO:0000259" key="6">
    <source>
        <dbReference type="SMART" id="SM00849"/>
    </source>
</evidence>
<name>A0A7T3AEM9_SPHPI</name>
<dbReference type="PANTHER" id="PTHR42978:SF3">
    <property type="entry name" value="BLR3078 PROTEIN"/>
    <property type="match status" value="1"/>
</dbReference>
<gene>
    <name evidence="7" type="ORF">I6G38_20180</name>
</gene>
<dbReference type="GO" id="GO:0016787">
    <property type="term" value="F:hydrolase activity"/>
    <property type="evidence" value="ECO:0007669"/>
    <property type="project" value="UniProtKB-KW"/>
</dbReference>
<keyword evidence="3" id="KW-0378">Hydrolase</keyword>
<dbReference type="GO" id="GO:0046872">
    <property type="term" value="F:metal ion binding"/>
    <property type="evidence" value="ECO:0007669"/>
    <property type="project" value="UniProtKB-KW"/>
</dbReference>
<dbReference type="InterPro" id="IPR036866">
    <property type="entry name" value="RibonucZ/Hydroxyglut_hydro"/>
</dbReference>
<sequence length="303" mass="32858">MKSYRFGFTRRLFDQAKGMRRAVTAVAIALLGSFGPLHAQETGGKPPTGVADRLYTLDCGLTEFQDASAFSDTGEYDGRSVALPTPCYLVRHGKDWLLWDTGNGDRLASMPDGETKFGGRFSQRRTLAGQLAALGLKPDDIRYVALSHIHQDHSGNIGLFPKATFLVAASELAWARGTPTPFGVEAASVALLGKVRVEPLDEDKDVFGDGSIKIIKAPGHTPGGRSLFVRLAKAGSLLVTGDLYHTRENYEKGLVPSPNVDRAQTLASFDRFKRIAANTKARVIVQHAPEDFAALPAFPKYLD</sequence>
<accession>A0A7T3AEM9</accession>
<comment type="similarity">
    <text evidence="1">Belongs to the metallo-beta-lactamase superfamily.</text>
</comment>
<dbReference type="Gene3D" id="3.60.15.10">
    <property type="entry name" value="Ribonuclease Z/Hydroxyacylglutathione hydrolase-like"/>
    <property type="match status" value="1"/>
</dbReference>
<dbReference type="SUPFAM" id="SSF56281">
    <property type="entry name" value="Metallo-hydrolase/oxidoreductase"/>
    <property type="match status" value="1"/>
</dbReference>
<geneLocation type="plasmid" evidence="7 8">
    <name>unnamed1</name>
</geneLocation>
<organism evidence="7 8">
    <name type="scientific">Sphingomonas paucimobilis</name>
    <name type="common">Pseudomonas paucimobilis</name>
    <dbReference type="NCBI Taxonomy" id="13689"/>
    <lineage>
        <taxon>Bacteria</taxon>
        <taxon>Pseudomonadati</taxon>
        <taxon>Pseudomonadota</taxon>
        <taxon>Alphaproteobacteria</taxon>
        <taxon>Sphingomonadales</taxon>
        <taxon>Sphingomonadaceae</taxon>
        <taxon>Sphingomonas</taxon>
    </lineage>
</organism>
<keyword evidence="2" id="KW-0479">Metal-binding</keyword>
<dbReference type="AlphaFoldDB" id="A0A7T3AEM9"/>
<keyword evidence="5" id="KW-0732">Signal</keyword>
<evidence type="ECO:0000256" key="5">
    <source>
        <dbReference type="SAM" id="SignalP"/>
    </source>
</evidence>
<dbReference type="InterPro" id="IPR051013">
    <property type="entry name" value="MBL_superfamily_lactonases"/>
</dbReference>
<evidence type="ECO:0000256" key="2">
    <source>
        <dbReference type="ARBA" id="ARBA00022723"/>
    </source>
</evidence>
<reference evidence="7 8" key="1">
    <citation type="submission" date="2020-12" db="EMBL/GenBank/DDBJ databases">
        <title>FDA dAtabase for Regulatory Grade micrObial Sequences (FDA-ARGOS): Supporting development and validation of Infectious Disease Dx tests.</title>
        <authorList>
            <person name="Sproer C."/>
            <person name="Gronow S."/>
            <person name="Severitt S."/>
            <person name="Schroder I."/>
            <person name="Tallon L."/>
            <person name="Sadzewicz L."/>
            <person name="Zhao X."/>
            <person name="Boylan J."/>
            <person name="Ott S."/>
            <person name="Bowen H."/>
            <person name="Vavikolanu K."/>
            <person name="Mehta A."/>
            <person name="Aluvathingal J."/>
            <person name="Nadendla S."/>
            <person name="Lowell S."/>
            <person name="Myers T."/>
            <person name="Yan Y."/>
            <person name="Sichtig H."/>
        </authorList>
    </citation>
    <scope>NUCLEOTIDE SEQUENCE [LARGE SCALE GENOMIC DNA]</scope>
    <source>
        <strain evidence="7 8">FDAARGOS_881</strain>
        <plasmid evidence="7 8">unnamed1</plasmid>
    </source>
</reference>
<evidence type="ECO:0000256" key="1">
    <source>
        <dbReference type="ARBA" id="ARBA00007749"/>
    </source>
</evidence>
<dbReference type="SMART" id="SM00849">
    <property type="entry name" value="Lactamase_B"/>
    <property type="match status" value="1"/>
</dbReference>
<dbReference type="PANTHER" id="PTHR42978">
    <property type="entry name" value="QUORUM-QUENCHING LACTONASE YTNP-RELATED-RELATED"/>
    <property type="match status" value="1"/>
</dbReference>
<feature type="domain" description="Metallo-beta-lactamase" evidence="6">
    <location>
        <begin position="84"/>
        <end position="287"/>
    </location>
</feature>
<dbReference type="EMBL" id="CP065714">
    <property type="protein sequence ID" value="QPT11220.1"/>
    <property type="molecule type" value="Genomic_DNA"/>
</dbReference>
<evidence type="ECO:0000313" key="7">
    <source>
        <dbReference type="EMBL" id="QPT11220.1"/>
    </source>
</evidence>
<evidence type="ECO:0000256" key="4">
    <source>
        <dbReference type="ARBA" id="ARBA00022833"/>
    </source>
</evidence>